<organism evidence="1 2">
    <name type="scientific">Serratia aquatilis</name>
    <dbReference type="NCBI Taxonomy" id="1737515"/>
    <lineage>
        <taxon>Bacteria</taxon>
        <taxon>Pseudomonadati</taxon>
        <taxon>Pseudomonadota</taxon>
        <taxon>Gammaproteobacteria</taxon>
        <taxon>Enterobacterales</taxon>
        <taxon>Yersiniaceae</taxon>
        <taxon>Serratia</taxon>
    </lineage>
</organism>
<protein>
    <submittedName>
        <fullName evidence="1">Nucleoid-associated protein</fullName>
    </submittedName>
</protein>
<evidence type="ECO:0000313" key="1">
    <source>
        <dbReference type="EMBL" id="MFC0227428.1"/>
    </source>
</evidence>
<dbReference type="RefSeq" id="WP_380675968.1">
    <property type="nucleotide sequence ID" value="NZ_CP173186.1"/>
</dbReference>
<keyword evidence="2" id="KW-1185">Reference proteome</keyword>
<dbReference type="EMBL" id="JBHLXG010000010">
    <property type="protein sequence ID" value="MFC0227428.1"/>
    <property type="molecule type" value="Genomic_DNA"/>
</dbReference>
<sequence>MSISAFSFEGLMIERVIAHKILPKTADKQMTPAKLSNKVIHFKQDAMDTLQLRITEALANKSHGLEMSIRDSDADSFFSLASSILHSDEQTFIAVTQRLANKLTLSQFSSNAPGGLLAVISGRVGDDALPFIAAIKAETQNGFRTNETSEQITIEYIAELLLTPSQRFYKIGFLAQVVSSSTGQLVENHRAFLFDHLMSSTESSKAAGYFYSTFLGMSIEKSSKKLTQDFFENTKKFINTALLDDDSKLELHEALRSELRSKKAIISTSDFSKEHLPEDLKDKYLDFMRLTKFPQHAVSKDIEYIQAKLKRRNKLVFSSDVWVSVPPDKMKDLVQFEESDDNNFTILKIKGKLKSQE</sequence>
<dbReference type="InterPro" id="IPR007358">
    <property type="entry name" value="Nucleoid_associated_NdpA"/>
</dbReference>
<proteinExistence type="predicted"/>
<name>A0ABV6EEL3_9GAMM</name>
<dbReference type="Proteomes" id="UP001589792">
    <property type="component" value="Unassembled WGS sequence"/>
</dbReference>
<dbReference type="Pfam" id="PF04245">
    <property type="entry name" value="NA37"/>
    <property type="match status" value="1"/>
</dbReference>
<gene>
    <name evidence="1" type="ORF">ACFFJ3_13070</name>
</gene>
<evidence type="ECO:0000313" key="2">
    <source>
        <dbReference type="Proteomes" id="UP001589792"/>
    </source>
</evidence>
<comment type="caution">
    <text evidence="1">The sequence shown here is derived from an EMBL/GenBank/DDBJ whole genome shotgun (WGS) entry which is preliminary data.</text>
</comment>
<reference evidence="1 2" key="1">
    <citation type="submission" date="2024-09" db="EMBL/GenBank/DDBJ databases">
        <authorList>
            <person name="Sun Q."/>
            <person name="Mori K."/>
        </authorList>
    </citation>
    <scope>NUCLEOTIDE SEQUENCE [LARGE SCALE GENOMIC DNA]</scope>
    <source>
        <strain evidence="1 2">CCM 8626</strain>
    </source>
</reference>
<accession>A0ABV6EEL3</accession>